<comment type="cofactor">
    <cofactor evidence="1">
        <name>FMN</name>
        <dbReference type="ChEBI" id="CHEBI:58210"/>
    </cofactor>
</comment>
<feature type="region of interest" description="Disordered" evidence="7">
    <location>
        <begin position="297"/>
        <end position="323"/>
    </location>
</feature>
<dbReference type="InterPro" id="IPR037396">
    <property type="entry name" value="FMN_HAD"/>
</dbReference>
<dbReference type="Gene3D" id="3.20.20.70">
    <property type="entry name" value="Aldolase class I"/>
    <property type="match status" value="1"/>
</dbReference>
<dbReference type="OrthoDB" id="1925334at2759"/>
<reference evidence="10 11" key="1">
    <citation type="submission" date="2018-02" db="EMBL/GenBank/DDBJ databases">
        <title>Genome sequence of the basidiomycete white-rot fungus Phlebia centrifuga.</title>
        <authorList>
            <person name="Granchi Z."/>
            <person name="Peng M."/>
            <person name="de Vries R.P."/>
            <person name="Hilden K."/>
            <person name="Makela M.R."/>
            <person name="Grigoriev I."/>
            <person name="Riley R."/>
        </authorList>
    </citation>
    <scope>NUCLEOTIDE SEQUENCE [LARGE SCALE GENOMIC DNA]</scope>
    <source>
        <strain evidence="10 11">FBCC195</strain>
    </source>
</reference>
<dbReference type="Pfam" id="PF01070">
    <property type="entry name" value="FMN_dh"/>
    <property type="match status" value="1"/>
</dbReference>
<dbReference type="SUPFAM" id="SSF51395">
    <property type="entry name" value="FMN-linked oxidoreductases"/>
    <property type="match status" value="1"/>
</dbReference>
<proteinExistence type="inferred from homology"/>
<keyword evidence="5 6" id="KW-0408">Iron</keyword>
<dbReference type="STRING" id="98765.A0A2R6P5I0"/>
<feature type="domain" description="Cytochrome b5 heme-binding" evidence="8">
    <location>
        <begin position="1"/>
        <end position="77"/>
    </location>
</feature>
<dbReference type="EMBL" id="MLYV02000523">
    <property type="protein sequence ID" value="PSR85843.1"/>
    <property type="molecule type" value="Genomic_DNA"/>
</dbReference>
<keyword evidence="2 6" id="KW-0349">Heme</keyword>
<dbReference type="InterPro" id="IPR013785">
    <property type="entry name" value="Aldolase_TIM"/>
</dbReference>
<dbReference type="Pfam" id="PF00173">
    <property type="entry name" value="Cyt-b5"/>
    <property type="match status" value="1"/>
</dbReference>
<keyword evidence="3 6" id="KW-0479">Metal-binding</keyword>
<gene>
    <name evidence="10" type="ORF">PHLCEN_2v5319</name>
</gene>
<evidence type="ECO:0000256" key="3">
    <source>
        <dbReference type="ARBA" id="ARBA00022723"/>
    </source>
</evidence>
<dbReference type="Gene3D" id="3.10.120.10">
    <property type="entry name" value="Cytochrome b5-like heme/steroid binding domain"/>
    <property type="match status" value="1"/>
</dbReference>
<dbReference type="PANTHER" id="PTHR10578">
    <property type="entry name" value="S -2-HYDROXY-ACID OXIDASE-RELATED"/>
    <property type="match status" value="1"/>
</dbReference>
<dbReference type="GO" id="GO:0046872">
    <property type="term" value="F:metal ion binding"/>
    <property type="evidence" value="ECO:0007669"/>
    <property type="project" value="UniProtKB-UniRule"/>
</dbReference>
<dbReference type="PRINTS" id="PR00363">
    <property type="entry name" value="CYTOCHROMEB5"/>
</dbReference>
<evidence type="ECO:0000313" key="10">
    <source>
        <dbReference type="EMBL" id="PSR85843.1"/>
    </source>
</evidence>
<name>A0A2R6P5I0_9APHY</name>
<dbReference type="PROSITE" id="PS51349">
    <property type="entry name" value="FMN_HYDROXY_ACID_DH_2"/>
    <property type="match status" value="1"/>
</dbReference>
<dbReference type="AlphaFoldDB" id="A0A2R6P5I0"/>
<dbReference type="GO" id="GO:0020037">
    <property type="term" value="F:heme binding"/>
    <property type="evidence" value="ECO:0007669"/>
    <property type="project" value="UniProtKB-UniRule"/>
</dbReference>
<evidence type="ECO:0000256" key="6">
    <source>
        <dbReference type="RuleBase" id="RU362121"/>
    </source>
</evidence>
<comment type="caution">
    <text evidence="10">The sequence shown here is derived from an EMBL/GenBank/DDBJ whole genome shotgun (WGS) entry which is preliminary data.</text>
</comment>
<dbReference type="InterPro" id="IPR018506">
    <property type="entry name" value="Cyt_B5_heme-BS"/>
</dbReference>
<evidence type="ECO:0000259" key="8">
    <source>
        <dbReference type="PROSITE" id="PS50255"/>
    </source>
</evidence>
<sequence>MSLSLKQVAEHNNTKSCWVIIKNKVYDVTDFLPDHPGGSKIILKYAGTDATEAYEPIHPPDALDKNLSPEKHLGELDTASASQIQAVRDTREKTEDELRTEREQAAKPPLNRILDLQEMEDVARKVLSHKALAYYSSAADDEVSHHENGRAFSRFFFLPRVLRPLSGCDPSTTILGFKSSIPVFVSGAALAKLGHPLGEANITKGVGQTGIIQMVSSNASLSYSEIAAARTSPSQPLFFQLYKHRDNAVAEKRVREVEALGYNAIFLTVDAPYSANRERDVRAGWAVEDMAKIRKESAAKASNSANEMPRKQSDLENIEEEADVSGTAGALIVNDDVDMTWKEPDNV</sequence>
<dbReference type="InterPro" id="IPR000262">
    <property type="entry name" value="FMN-dep_DH"/>
</dbReference>
<dbReference type="FunFam" id="3.10.120.10:FF:000009">
    <property type="entry name" value="Cytochrome b2, mitochondrial, putative"/>
    <property type="match status" value="1"/>
</dbReference>
<dbReference type="PROSITE" id="PS50255">
    <property type="entry name" value="CYTOCHROME_B5_2"/>
    <property type="match status" value="1"/>
</dbReference>
<evidence type="ECO:0000256" key="1">
    <source>
        <dbReference type="ARBA" id="ARBA00001917"/>
    </source>
</evidence>
<evidence type="ECO:0000256" key="5">
    <source>
        <dbReference type="ARBA" id="ARBA00023004"/>
    </source>
</evidence>
<dbReference type="InterPro" id="IPR036400">
    <property type="entry name" value="Cyt_B5-like_heme/steroid_sf"/>
</dbReference>
<evidence type="ECO:0000313" key="11">
    <source>
        <dbReference type="Proteomes" id="UP000186601"/>
    </source>
</evidence>
<evidence type="ECO:0000256" key="2">
    <source>
        <dbReference type="ARBA" id="ARBA00022617"/>
    </source>
</evidence>
<dbReference type="PROSITE" id="PS00191">
    <property type="entry name" value="CYTOCHROME_B5_1"/>
    <property type="match status" value="1"/>
</dbReference>
<accession>A0A2R6P5I0</accession>
<dbReference type="Proteomes" id="UP000186601">
    <property type="component" value="Unassembled WGS sequence"/>
</dbReference>
<feature type="compositionally biased region" description="Basic and acidic residues" evidence="7">
    <location>
        <begin position="88"/>
        <end position="105"/>
    </location>
</feature>
<keyword evidence="4" id="KW-0560">Oxidoreductase</keyword>
<dbReference type="PANTHER" id="PTHR10578:SF148">
    <property type="entry name" value="L-LACTATE DEHYDROGENASE (CYTOCHROME)"/>
    <property type="match status" value="1"/>
</dbReference>
<evidence type="ECO:0000259" key="9">
    <source>
        <dbReference type="PROSITE" id="PS51349"/>
    </source>
</evidence>
<keyword evidence="11" id="KW-1185">Reference proteome</keyword>
<comment type="similarity">
    <text evidence="6">Belongs to the cytochrome b5 family.</text>
</comment>
<dbReference type="GO" id="GO:0016491">
    <property type="term" value="F:oxidoreductase activity"/>
    <property type="evidence" value="ECO:0007669"/>
    <property type="project" value="UniProtKB-KW"/>
</dbReference>
<feature type="domain" description="FMN hydroxy acid dehydrogenase" evidence="9">
    <location>
        <begin position="108"/>
        <end position="347"/>
    </location>
</feature>
<protein>
    <submittedName>
        <fullName evidence="10">Uncharacterized protein</fullName>
    </submittedName>
</protein>
<dbReference type="SMART" id="SM01117">
    <property type="entry name" value="Cyt-b5"/>
    <property type="match status" value="1"/>
</dbReference>
<dbReference type="SUPFAM" id="SSF55856">
    <property type="entry name" value="Cytochrome b5-like heme/steroid binding domain"/>
    <property type="match status" value="1"/>
</dbReference>
<dbReference type="InterPro" id="IPR001199">
    <property type="entry name" value="Cyt_B5-like_heme/steroid-bd"/>
</dbReference>
<feature type="region of interest" description="Disordered" evidence="7">
    <location>
        <begin position="75"/>
        <end position="105"/>
    </location>
</feature>
<evidence type="ECO:0000256" key="4">
    <source>
        <dbReference type="ARBA" id="ARBA00023002"/>
    </source>
</evidence>
<organism evidence="10 11">
    <name type="scientific">Hermanssonia centrifuga</name>
    <dbReference type="NCBI Taxonomy" id="98765"/>
    <lineage>
        <taxon>Eukaryota</taxon>
        <taxon>Fungi</taxon>
        <taxon>Dikarya</taxon>
        <taxon>Basidiomycota</taxon>
        <taxon>Agaricomycotina</taxon>
        <taxon>Agaricomycetes</taxon>
        <taxon>Polyporales</taxon>
        <taxon>Meruliaceae</taxon>
        <taxon>Hermanssonia</taxon>
    </lineage>
</organism>
<evidence type="ECO:0000256" key="7">
    <source>
        <dbReference type="SAM" id="MobiDB-lite"/>
    </source>
</evidence>